<name>A0A812JWJ9_9DINO</name>
<organism evidence="5 6">
    <name type="scientific">Symbiodinium natans</name>
    <dbReference type="NCBI Taxonomy" id="878477"/>
    <lineage>
        <taxon>Eukaryota</taxon>
        <taxon>Sar</taxon>
        <taxon>Alveolata</taxon>
        <taxon>Dinophyceae</taxon>
        <taxon>Suessiales</taxon>
        <taxon>Symbiodiniaceae</taxon>
        <taxon>Symbiodinium</taxon>
    </lineage>
</organism>
<feature type="repeat" description="ANK" evidence="3">
    <location>
        <begin position="822"/>
        <end position="854"/>
    </location>
</feature>
<dbReference type="PANTHER" id="PTHR24123:SF33">
    <property type="entry name" value="PROTEIN HOS4"/>
    <property type="match status" value="1"/>
</dbReference>
<evidence type="ECO:0000256" key="2">
    <source>
        <dbReference type="ARBA" id="ARBA00023043"/>
    </source>
</evidence>
<feature type="repeat" description="ANK" evidence="3">
    <location>
        <begin position="755"/>
        <end position="788"/>
    </location>
</feature>
<dbReference type="Pfam" id="PF12796">
    <property type="entry name" value="Ank_2"/>
    <property type="match status" value="4"/>
</dbReference>
<dbReference type="EMBL" id="CAJNDS010000528">
    <property type="protein sequence ID" value="CAE7215805.1"/>
    <property type="molecule type" value="Genomic_DNA"/>
</dbReference>
<feature type="repeat" description="ANK" evidence="3">
    <location>
        <begin position="688"/>
        <end position="720"/>
    </location>
</feature>
<feature type="repeat" description="ANK" evidence="3">
    <location>
        <begin position="623"/>
        <end position="647"/>
    </location>
</feature>
<dbReference type="OrthoDB" id="445896at2759"/>
<feature type="repeat" description="ANK" evidence="3">
    <location>
        <begin position="921"/>
        <end position="953"/>
    </location>
</feature>
<feature type="repeat" description="ANK" evidence="3">
    <location>
        <begin position="655"/>
        <end position="687"/>
    </location>
</feature>
<keyword evidence="2 3" id="KW-0040">ANK repeat</keyword>
<keyword evidence="6" id="KW-1185">Reference proteome</keyword>
<dbReference type="InterPro" id="IPR036770">
    <property type="entry name" value="Ankyrin_rpt-contain_sf"/>
</dbReference>
<feature type="repeat" description="ANK" evidence="3">
    <location>
        <begin position="1056"/>
        <end position="1082"/>
    </location>
</feature>
<proteinExistence type="predicted"/>
<evidence type="ECO:0000313" key="6">
    <source>
        <dbReference type="Proteomes" id="UP000604046"/>
    </source>
</evidence>
<feature type="repeat" description="ANK" evidence="3">
    <location>
        <begin position="789"/>
        <end position="821"/>
    </location>
</feature>
<accession>A0A812JWJ9</accession>
<feature type="repeat" description="ANK" evidence="3">
    <location>
        <begin position="888"/>
        <end position="920"/>
    </location>
</feature>
<evidence type="ECO:0000256" key="3">
    <source>
        <dbReference type="PROSITE-ProRule" id="PRU00023"/>
    </source>
</evidence>
<comment type="caution">
    <text evidence="5">The sequence shown here is derived from an EMBL/GenBank/DDBJ whole genome shotgun (WGS) entry which is preliminary data.</text>
</comment>
<dbReference type="PROSITE" id="PS50088">
    <property type="entry name" value="ANK_REPEAT"/>
    <property type="match status" value="11"/>
</dbReference>
<evidence type="ECO:0000256" key="1">
    <source>
        <dbReference type="ARBA" id="ARBA00022737"/>
    </source>
</evidence>
<feature type="repeat" description="ANK" evidence="3">
    <location>
        <begin position="954"/>
        <end position="986"/>
    </location>
</feature>
<feature type="repeat" description="ANK" evidence="3">
    <location>
        <begin position="721"/>
        <end position="753"/>
    </location>
</feature>
<feature type="region of interest" description="Disordered" evidence="4">
    <location>
        <begin position="1097"/>
        <end position="1124"/>
    </location>
</feature>
<dbReference type="InterPro" id="IPR002110">
    <property type="entry name" value="Ankyrin_rpt"/>
</dbReference>
<sequence length="1533" mass="170416">MGAGASSSTRNWLCSASAAELGQAARGLNETEREKLRAAVQLLEASSDPDLLGDAFVKGEEVLFLWSEPSGGVPDFMLQQVNEQLLTIAGLDGRWEQTVFERENPDGTLVLKPKFYGSRKMDSIERELVRRYPYGMRPPDLSGITLGQLQRLHAAHRVWLEEPRWNEFTRQMQMPTMYDVVPAIIKPATERTRGSYVELYTQKAVEVFVSHWWGGEFVEFVASLSYSAEQLIHDDVGGLSRPRRGCKEMERSADSIVFWICSFANAQWTVNLGSSLRESPFEIALASKTCKAVVMVMDEMAMPLTRIWCIYEVLRTGVLRHPFYVATQHGILVGERVRESPPLAASLLALAERLSELRPQHAAASNAQDHVVIINEVSSAVGIEQFALAVQASLFEVLRKAGYAVYSRNWRLNFKLLQVHREAVREVYWLQPGTNRNRRAYRPPTEALPGRTRLHRAAQEGDMEALRQEFCWDQALLEKVRVALEELQPLKRSFDNYRERMQKEAEVRGLNDQVMDREDELGQKALHLAARYCRDAEALELMAQQWPHHVRQRDKFGRLPLHRAAESGCAAALASILPLYDARDLAKELDKKQHSCLDLAVLSGSTEAVDFLLQKRAVATHSNKRTPLHLAAQWNHVEILQDLAARGFPDTGDCDGTHPLHLATRFGHEEAAKALIGLRADVAAKTVFGRTSLHWAALNGHVKMAELLLESRSPPDECDGAGWTAFHWALRRGHDECARALQRGGVDVHSQDLRSGRNALHIAAASDSDPMILEDLLSWGLKLKETDVAQKLPLHLAAQWGKIQHVAKLLQMNSDVEARCSHQRTALHLAARRGHASVCRKLAMEGADLYAADANGAMPFTVACRFGQFDAVLALIGCQIDANSKEKDGMTALHWAGHFGQTPVIRSLIELRADVTAVTRYGRNPLHCAAIAGQQEAAIALIKRRSDVHHRQKDGWMPIHLASRFNHRQVIMALVEYRADPNARGVNGKTPGQCYAQQGGSLYGVFDELQQDDSGRNALHTAAIHGHELSFSQYHMTEFNPAGVQLINGLAIGDAQGRTPLHLAAAFGRHRVVKEILERFVDDDGNFNKRWHRPKSRYHHFRNGPKQDEEEEEESGPEPPLPILVRDRKGRLPLHSAAQGGFPMVVGQLVSFMMDKLDCSVADILRPDDQGASALDLACRRRDDAAARRLAEKLSVELPATSRWQGKLLANGDEVCIKQALQLGEHELPKGMLGRVKSASDSAVELQFTVGTAGWLTCTDFSQHCVGKRRYIVNASNFRKRLKGNRNLRLSKQAFMPASLQQLNSTEDDDAVPELPSESSADVEEGCVLEGFDLGDGWLQLCNGGWLPTHIQSKSSRGISVLTTWSGPSIKIGDVVKTIKELTLPSNRVLKKDSIGIVQRLISDAARVKFDGAKGGSAISLPDTAFAEHVEVTGYRCIMEEPPMEGPPEGFLVKHTHLGCGAVQLLKISRHDSERGWKIGFSVIFGDGSRSQLPADRRGIRLIAVPPRPEEVAAYLQLKEQTLRRKIPDSAAA</sequence>
<evidence type="ECO:0000313" key="5">
    <source>
        <dbReference type="EMBL" id="CAE7215805.1"/>
    </source>
</evidence>
<dbReference type="SMART" id="SM00248">
    <property type="entry name" value="ANK"/>
    <property type="match status" value="16"/>
</dbReference>
<dbReference type="Proteomes" id="UP000604046">
    <property type="component" value="Unassembled WGS sequence"/>
</dbReference>
<evidence type="ECO:0000256" key="4">
    <source>
        <dbReference type="SAM" id="MobiDB-lite"/>
    </source>
</evidence>
<dbReference type="Gene3D" id="1.25.40.20">
    <property type="entry name" value="Ankyrin repeat-containing domain"/>
    <property type="match status" value="4"/>
</dbReference>
<reference evidence="5" key="1">
    <citation type="submission" date="2021-02" db="EMBL/GenBank/DDBJ databases">
        <authorList>
            <person name="Dougan E. K."/>
            <person name="Rhodes N."/>
            <person name="Thang M."/>
            <person name="Chan C."/>
        </authorList>
    </citation>
    <scope>NUCLEOTIDE SEQUENCE</scope>
</reference>
<dbReference type="PROSITE" id="PS50297">
    <property type="entry name" value="ANK_REP_REGION"/>
    <property type="match status" value="8"/>
</dbReference>
<keyword evidence="1" id="KW-0677">Repeat</keyword>
<protein>
    <submittedName>
        <fullName evidence="5">ANKRD44 protein</fullName>
    </submittedName>
</protein>
<dbReference type="SUPFAM" id="SSF48403">
    <property type="entry name" value="Ankyrin repeat"/>
    <property type="match status" value="2"/>
</dbReference>
<dbReference type="Pfam" id="PF00023">
    <property type="entry name" value="Ank"/>
    <property type="match status" value="2"/>
</dbReference>
<gene>
    <name evidence="5" type="primary">ANKRD44</name>
    <name evidence="5" type="ORF">SNAT2548_LOCUS7581</name>
</gene>
<dbReference type="PANTHER" id="PTHR24123">
    <property type="entry name" value="ANKYRIN REPEAT-CONTAINING"/>
    <property type="match status" value="1"/>
</dbReference>
<dbReference type="InterPro" id="IPR051165">
    <property type="entry name" value="Multifunctional_ANK_Repeat"/>
</dbReference>